<dbReference type="EMBL" id="JADGJD010002551">
    <property type="protein sequence ID" value="KAJ3031545.1"/>
    <property type="molecule type" value="Genomic_DNA"/>
</dbReference>
<keyword evidence="3" id="KW-1185">Reference proteome</keyword>
<accession>A0AAD5S1N4</accession>
<sequence>MSLPPDTYIKSEPNSETPSTLSHATTDSFGRLGQYQYRLFTSYSSDKNAASPSLPANPSVKLEECGTPRSVCRISVSSREDTIDPMDIIAALKEQDGPIDLGSEYESSLAAIDGTSKSIAESLEEIDAMLSAVKSEPGLDIEPTEEALQQDMIDTVAPDQATPNIQDSNIASIAENAENDTANAAVERLLAVAIRPVDAQSPPADLDMPQFDRKGKGPLRPTPECGSRSPDRDLGGNSSSRNQDWTEYAQRSSPVRLRSTRPPDSWAQKDGMNIVDLWDNFDADEP</sequence>
<feature type="region of interest" description="Disordered" evidence="1">
    <location>
        <begin position="200"/>
        <end position="273"/>
    </location>
</feature>
<protein>
    <submittedName>
        <fullName evidence="2">Uncharacterized protein</fullName>
    </submittedName>
</protein>
<proteinExistence type="predicted"/>
<dbReference type="Proteomes" id="UP001212841">
    <property type="component" value="Unassembled WGS sequence"/>
</dbReference>
<evidence type="ECO:0000256" key="1">
    <source>
        <dbReference type="SAM" id="MobiDB-lite"/>
    </source>
</evidence>
<organism evidence="2 3">
    <name type="scientific">Rhizophlyctis rosea</name>
    <dbReference type="NCBI Taxonomy" id="64517"/>
    <lineage>
        <taxon>Eukaryota</taxon>
        <taxon>Fungi</taxon>
        <taxon>Fungi incertae sedis</taxon>
        <taxon>Chytridiomycota</taxon>
        <taxon>Chytridiomycota incertae sedis</taxon>
        <taxon>Chytridiomycetes</taxon>
        <taxon>Rhizophlyctidales</taxon>
        <taxon>Rhizophlyctidaceae</taxon>
        <taxon>Rhizophlyctis</taxon>
    </lineage>
</organism>
<evidence type="ECO:0000313" key="3">
    <source>
        <dbReference type="Proteomes" id="UP001212841"/>
    </source>
</evidence>
<name>A0AAD5S1N4_9FUNG</name>
<feature type="compositionally biased region" description="Polar residues" evidence="1">
    <location>
        <begin position="12"/>
        <end position="27"/>
    </location>
</feature>
<evidence type="ECO:0000313" key="2">
    <source>
        <dbReference type="EMBL" id="KAJ3031545.1"/>
    </source>
</evidence>
<feature type="non-terminal residue" evidence="2">
    <location>
        <position position="286"/>
    </location>
</feature>
<feature type="region of interest" description="Disordered" evidence="1">
    <location>
        <begin position="1"/>
        <end position="27"/>
    </location>
</feature>
<dbReference type="AlphaFoldDB" id="A0AAD5S1N4"/>
<gene>
    <name evidence="2" type="ORF">HK097_005446</name>
</gene>
<feature type="compositionally biased region" description="Polar residues" evidence="1">
    <location>
        <begin position="236"/>
        <end position="253"/>
    </location>
</feature>
<comment type="caution">
    <text evidence="2">The sequence shown here is derived from an EMBL/GenBank/DDBJ whole genome shotgun (WGS) entry which is preliminary data.</text>
</comment>
<reference evidence="2" key="1">
    <citation type="submission" date="2020-05" db="EMBL/GenBank/DDBJ databases">
        <title>Phylogenomic resolution of chytrid fungi.</title>
        <authorList>
            <person name="Stajich J.E."/>
            <person name="Amses K."/>
            <person name="Simmons R."/>
            <person name="Seto K."/>
            <person name="Myers J."/>
            <person name="Bonds A."/>
            <person name="Quandt C.A."/>
            <person name="Barry K."/>
            <person name="Liu P."/>
            <person name="Grigoriev I."/>
            <person name="Longcore J.E."/>
            <person name="James T.Y."/>
        </authorList>
    </citation>
    <scope>NUCLEOTIDE SEQUENCE</scope>
    <source>
        <strain evidence="2">JEL0318</strain>
    </source>
</reference>